<organism evidence="11 12">
    <name type="scientific">Rhodohalobacter sulfatireducens</name>
    <dbReference type="NCBI Taxonomy" id="2911366"/>
    <lineage>
        <taxon>Bacteria</taxon>
        <taxon>Pseudomonadati</taxon>
        <taxon>Balneolota</taxon>
        <taxon>Balneolia</taxon>
        <taxon>Balneolales</taxon>
        <taxon>Balneolaceae</taxon>
        <taxon>Rhodohalobacter</taxon>
    </lineage>
</organism>
<dbReference type="NCBIfam" id="NF007956">
    <property type="entry name" value="PRK10675.1"/>
    <property type="match status" value="1"/>
</dbReference>
<evidence type="ECO:0000313" key="12">
    <source>
        <dbReference type="Proteomes" id="UP001165366"/>
    </source>
</evidence>
<comment type="catalytic activity">
    <reaction evidence="1 9">
        <text>UDP-alpha-D-glucose = UDP-alpha-D-galactose</text>
        <dbReference type="Rhea" id="RHEA:22168"/>
        <dbReference type="ChEBI" id="CHEBI:58885"/>
        <dbReference type="ChEBI" id="CHEBI:66914"/>
        <dbReference type="EC" id="5.1.3.2"/>
    </reaction>
</comment>
<dbReference type="InterPro" id="IPR016040">
    <property type="entry name" value="NAD(P)-bd_dom"/>
</dbReference>
<dbReference type="PANTHER" id="PTHR43725">
    <property type="entry name" value="UDP-GLUCOSE 4-EPIMERASE"/>
    <property type="match status" value="1"/>
</dbReference>
<keyword evidence="7 9" id="KW-0520">NAD</keyword>
<evidence type="ECO:0000256" key="3">
    <source>
        <dbReference type="ARBA" id="ARBA00004947"/>
    </source>
</evidence>
<feature type="domain" description="NAD(P)-binding" evidence="10">
    <location>
        <begin position="5"/>
        <end position="324"/>
    </location>
</feature>
<dbReference type="Proteomes" id="UP001165366">
    <property type="component" value="Unassembled WGS sequence"/>
</dbReference>
<evidence type="ECO:0000256" key="9">
    <source>
        <dbReference type="RuleBase" id="RU366046"/>
    </source>
</evidence>
<name>A0ABS9KHU3_9BACT</name>
<dbReference type="SUPFAM" id="SSF51735">
    <property type="entry name" value="NAD(P)-binding Rossmann-fold domains"/>
    <property type="match status" value="1"/>
</dbReference>
<evidence type="ECO:0000256" key="4">
    <source>
        <dbReference type="ARBA" id="ARBA00007637"/>
    </source>
</evidence>
<comment type="similarity">
    <text evidence="4 9">Belongs to the NAD(P)-dependent epimerase/dehydratase family.</text>
</comment>
<proteinExistence type="inferred from homology"/>
<dbReference type="EC" id="5.1.3.2" evidence="5 9"/>
<evidence type="ECO:0000256" key="7">
    <source>
        <dbReference type="ARBA" id="ARBA00023027"/>
    </source>
</evidence>
<reference evidence="11" key="1">
    <citation type="submission" date="2022-01" db="EMBL/GenBank/DDBJ databases">
        <authorList>
            <person name="Wang Y."/>
        </authorList>
    </citation>
    <scope>NUCLEOTIDE SEQUENCE</scope>
    <source>
        <strain evidence="11">WB101</strain>
    </source>
</reference>
<evidence type="ECO:0000256" key="6">
    <source>
        <dbReference type="ARBA" id="ARBA00018569"/>
    </source>
</evidence>
<evidence type="ECO:0000256" key="2">
    <source>
        <dbReference type="ARBA" id="ARBA00001911"/>
    </source>
</evidence>
<dbReference type="Gene3D" id="3.90.25.10">
    <property type="entry name" value="UDP-galactose 4-epimerase, domain 1"/>
    <property type="match status" value="1"/>
</dbReference>
<gene>
    <name evidence="11" type="primary">galE</name>
    <name evidence="11" type="ORF">L6773_17695</name>
</gene>
<dbReference type="RefSeq" id="WP_237855810.1">
    <property type="nucleotide sequence ID" value="NZ_JAKLWS010000032.1"/>
</dbReference>
<dbReference type="NCBIfam" id="TIGR01179">
    <property type="entry name" value="galE"/>
    <property type="match status" value="1"/>
</dbReference>
<protein>
    <recommendedName>
        <fullName evidence="6 9">UDP-glucose 4-epimerase</fullName>
        <ecNumber evidence="5 9">5.1.3.2</ecNumber>
    </recommendedName>
</protein>
<reference evidence="11" key="2">
    <citation type="submission" date="2024-05" db="EMBL/GenBank/DDBJ databases">
        <title>Rhodohalobacter halophilus gen. nov., sp. nov., a moderately halophilic member of the family Balneolaceae.</title>
        <authorList>
            <person name="Xia J."/>
        </authorList>
    </citation>
    <scope>NUCLEOTIDE SEQUENCE</scope>
    <source>
        <strain evidence="11">WB101</strain>
    </source>
</reference>
<dbReference type="Gene3D" id="3.40.50.720">
    <property type="entry name" value="NAD(P)-binding Rossmann-like Domain"/>
    <property type="match status" value="1"/>
</dbReference>
<keyword evidence="12" id="KW-1185">Reference proteome</keyword>
<evidence type="ECO:0000256" key="1">
    <source>
        <dbReference type="ARBA" id="ARBA00000083"/>
    </source>
</evidence>
<sequence>MKSILVTGGAGFIGSHTALELLNAGYKVVVIDNLSNSKLTAISRVESLSSKKIDFYQMDLLNKKDLREVFNAYSFDAVIHFAALKAVGESVEEPLRYYRNNISGTINLCEIMQEAGVNNFVFSSSATVYGDPSQSPLTEDSELSAVNPYGQTKLTTEYLLKDLQTANPDWNVALLRYFNPVGAHESGEIGEDPSGIPNNLMPYVTQVAVGKREKLSVFGNDYPTRDGTGERDYIHVVDLAIGHLKALKKLEENPGLVVYNLGTGSGYTVLELVKTFEKINEVSVPYEIAPRRPGDAASCFADPSKAEKELGWTTERGLEEMCRDAWNWQQKNPNGY</sequence>
<dbReference type="InterPro" id="IPR036291">
    <property type="entry name" value="NAD(P)-bd_dom_sf"/>
</dbReference>
<evidence type="ECO:0000259" key="10">
    <source>
        <dbReference type="Pfam" id="PF16363"/>
    </source>
</evidence>
<evidence type="ECO:0000313" key="11">
    <source>
        <dbReference type="EMBL" id="MCG2590414.1"/>
    </source>
</evidence>
<accession>A0ABS9KHU3</accession>
<dbReference type="PANTHER" id="PTHR43725:SF47">
    <property type="entry name" value="UDP-GLUCOSE 4-EPIMERASE"/>
    <property type="match status" value="1"/>
</dbReference>
<dbReference type="InterPro" id="IPR005886">
    <property type="entry name" value="UDP_G4E"/>
</dbReference>
<comment type="caution">
    <text evidence="11">The sequence shown here is derived from an EMBL/GenBank/DDBJ whole genome shotgun (WGS) entry which is preliminary data.</text>
</comment>
<dbReference type="CDD" id="cd05247">
    <property type="entry name" value="UDP_G4E_1_SDR_e"/>
    <property type="match status" value="1"/>
</dbReference>
<keyword evidence="9" id="KW-0119">Carbohydrate metabolism</keyword>
<dbReference type="Pfam" id="PF16363">
    <property type="entry name" value="GDP_Man_Dehyd"/>
    <property type="match status" value="1"/>
</dbReference>
<keyword evidence="8 9" id="KW-0413">Isomerase</keyword>
<comment type="pathway">
    <text evidence="3 9">Carbohydrate metabolism; galactose metabolism.</text>
</comment>
<dbReference type="GO" id="GO:0003978">
    <property type="term" value="F:UDP-glucose 4-epimerase activity"/>
    <property type="evidence" value="ECO:0007669"/>
    <property type="project" value="UniProtKB-EC"/>
</dbReference>
<evidence type="ECO:0000256" key="5">
    <source>
        <dbReference type="ARBA" id="ARBA00013189"/>
    </source>
</evidence>
<evidence type="ECO:0000256" key="8">
    <source>
        <dbReference type="ARBA" id="ARBA00023235"/>
    </source>
</evidence>
<dbReference type="EMBL" id="JAKLWS010000032">
    <property type="protein sequence ID" value="MCG2590414.1"/>
    <property type="molecule type" value="Genomic_DNA"/>
</dbReference>
<comment type="cofactor">
    <cofactor evidence="2 9">
        <name>NAD(+)</name>
        <dbReference type="ChEBI" id="CHEBI:57540"/>
    </cofactor>
</comment>
<comment type="subunit">
    <text evidence="9">Homodimer.</text>
</comment>